<accession>A0A1D6JHL3</accession>
<dbReference type="AlphaFoldDB" id="A0A1D6JHL3"/>
<gene>
    <name evidence="1" type="ORF">ZEAMMB73_Zm00001d026577</name>
</gene>
<name>A0A1D6JHL3_MAIZE</name>
<reference evidence="1" key="1">
    <citation type="submission" date="2015-12" db="EMBL/GenBank/DDBJ databases">
        <title>Update maize B73 reference genome by single molecule sequencing technologies.</title>
        <authorList>
            <consortium name="Maize Genome Sequencing Project"/>
            <person name="Ware D."/>
        </authorList>
    </citation>
    <scope>NUCLEOTIDE SEQUENCE</scope>
    <source>
        <tissue evidence="1">Seedling</tissue>
    </source>
</reference>
<protein>
    <submittedName>
        <fullName evidence="1">Putative cysteine protease RD21B</fullName>
    </submittedName>
</protein>
<evidence type="ECO:0000313" key="1">
    <source>
        <dbReference type="EMBL" id="AQK47111.1"/>
    </source>
</evidence>
<organism evidence="1">
    <name type="scientific">Zea mays</name>
    <name type="common">Maize</name>
    <dbReference type="NCBI Taxonomy" id="4577"/>
    <lineage>
        <taxon>Eukaryota</taxon>
        <taxon>Viridiplantae</taxon>
        <taxon>Streptophyta</taxon>
        <taxon>Embryophyta</taxon>
        <taxon>Tracheophyta</taxon>
        <taxon>Spermatophyta</taxon>
        <taxon>Magnoliopsida</taxon>
        <taxon>Liliopsida</taxon>
        <taxon>Poales</taxon>
        <taxon>Poaceae</taxon>
        <taxon>PACMAD clade</taxon>
        <taxon>Panicoideae</taxon>
        <taxon>Andropogonodae</taxon>
        <taxon>Andropogoneae</taxon>
        <taxon>Tripsacinae</taxon>
        <taxon>Zea</taxon>
    </lineage>
</organism>
<keyword evidence="1" id="KW-0378">Hydrolase</keyword>
<proteinExistence type="predicted"/>
<dbReference type="EMBL" id="CM000786">
    <property type="protein sequence ID" value="AQK47111.1"/>
    <property type="molecule type" value="Genomic_DNA"/>
</dbReference>
<keyword evidence="1" id="KW-0645">Protease</keyword>
<dbReference type="GO" id="GO:0008233">
    <property type="term" value="F:peptidase activity"/>
    <property type="evidence" value="ECO:0007669"/>
    <property type="project" value="UniProtKB-KW"/>
</dbReference>
<dbReference type="GO" id="GO:0006508">
    <property type="term" value="P:proteolysis"/>
    <property type="evidence" value="ECO:0007669"/>
    <property type="project" value="UniProtKB-KW"/>
</dbReference>
<sequence>MAALGRGLPLLLLLLLLAVSGAANAAAAPGGMSIITYNEEHGARGLERTEPEVRAMYDLCGQHLLLRVWLQERLLGLGLLPGRGRHLLQGSRQLLPAGLPCLQRQSWNLLGEQEQPTERQGLEAHSRQAEHRMRTSIWDCPLLFLTHGRSDHQEQDFIDYLYVCISTITVP</sequence>